<comment type="catalytic activity">
    <reaction evidence="11 12">
        <text>L-aspartate 4-semialdehyde + pyruvate = (2S,4S)-4-hydroxy-2,3,4,5-tetrahydrodipicolinate + H2O + H(+)</text>
        <dbReference type="Rhea" id="RHEA:34171"/>
        <dbReference type="ChEBI" id="CHEBI:15361"/>
        <dbReference type="ChEBI" id="CHEBI:15377"/>
        <dbReference type="ChEBI" id="CHEBI:15378"/>
        <dbReference type="ChEBI" id="CHEBI:67139"/>
        <dbReference type="ChEBI" id="CHEBI:537519"/>
        <dbReference type="EC" id="4.3.3.7"/>
    </reaction>
</comment>
<keyword evidence="7 12" id="KW-0220">Diaminopimelate biosynthesis</keyword>
<dbReference type="InterPro" id="IPR020625">
    <property type="entry name" value="Schiff_base-form_aldolases_AS"/>
</dbReference>
<evidence type="ECO:0000256" key="7">
    <source>
        <dbReference type="ARBA" id="ARBA00022915"/>
    </source>
</evidence>
<dbReference type="HAMAP" id="MF_00418">
    <property type="entry name" value="DapA"/>
    <property type="match status" value="1"/>
</dbReference>
<feature type="binding site" evidence="12 15">
    <location>
        <position position="210"/>
    </location>
    <ligand>
        <name>pyruvate</name>
        <dbReference type="ChEBI" id="CHEBI:15361"/>
    </ligand>
</feature>
<dbReference type="Gene3D" id="3.20.20.70">
    <property type="entry name" value="Aldolase class I"/>
    <property type="match status" value="1"/>
</dbReference>
<dbReference type="CDD" id="cd00950">
    <property type="entry name" value="DHDPS"/>
    <property type="match status" value="1"/>
</dbReference>
<evidence type="ECO:0000256" key="5">
    <source>
        <dbReference type="ARBA" id="ARBA00022490"/>
    </source>
</evidence>
<feature type="binding site" evidence="12 15">
    <location>
        <position position="52"/>
    </location>
    <ligand>
        <name>pyruvate</name>
        <dbReference type="ChEBI" id="CHEBI:15361"/>
    </ligand>
</feature>
<dbReference type="SUPFAM" id="SSF51569">
    <property type="entry name" value="Aldolase"/>
    <property type="match status" value="1"/>
</dbReference>
<reference evidence="16 17" key="1">
    <citation type="submission" date="2018-10" db="EMBL/GenBank/DDBJ databases">
        <authorList>
            <person name="Perry B.J."/>
            <person name="Sullivan J.T."/>
            <person name="Murphy R.J.T."/>
            <person name="Ramsay J.P."/>
            <person name="Ronson C.W."/>
        </authorList>
    </citation>
    <scope>NUCLEOTIDE SEQUENCE [LARGE SCALE GENOMIC DNA]</scope>
    <source>
        <strain evidence="16 17">R88b</strain>
    </source>
</reference>
<evidence type="ECO:0000256" key="11">
    <source>
        <dbReference type="ARBA" id="ARBA00047836"/>
    </source>
</evidence>
<dbReference type="AlphaFoldDB" id="A0A6M7WII9"/>
<dbReference type="Proteomes" id="UP000503017">
    <property type="component" value="Chromosome"/>
</dbReference>
<organism evidence="16 17">
    <name type="scientific">Mesorhizobium loti R88b</name>
    <dbReference type="NCBI Taxonomy" id="935548"/>
    <lineage>
        <taxon>Bacteria</taxon>
        <taxon>Pseudomonadati</taxon>
        <taxon>Pseudomonadota</taxon>
        <taxon>Alphaproteobacteria</taxon>
        <taxon>Hyphomicrobiales</taxon>
        <taxon>Phyllobacteriaceae</taxon>
        <taxon>Mesorhizobium</taxon>
    </lineage>
</organism>
<dbReference type="InterPro" id="IPR002220">
    <property type="entry name" value="DapA-like"/>
</dbReference>
<sequence>MTPEQARMRLTGAMTALVTPLTDGEVDLKQLTALLRWQIEQGINGLVPCGTTGEAPTLSWEERLDIIALCVKIAGGRVPIIAGTGTNSTETTIAFSTAAEAFGADAALIVTPYYNRPSQEGIFRHFEAVAAKVRIPIIVYNVPARTGVDLSEETIERLAQIPTIIGIKDATGDVSRLSMLPAVLRRRFICLSGHDATSFGFNTMGGRGTISVVSNVAPRLCVEMHDACRQGDHHTARAIHHRLRPLIAALELESNPAPVKYALSVALGMSPDVRLPMTAVRPETATAIREAMLGLSEAGFRIGQSRPAAAANAQRQF</sequence>
<dbReference type="GO" id="GO:0008840">
    <property type="term" value="F:4-hydroxy-tetrahydrodipicolinate synthase activity"/>
    <property type="evidence" value="ECO:0007669"/>
    <property type="project" value="UniProtKB-UniRule"/>
</dbReference>
<evidence type="ECO:0000256" key="8">
    <source>
        <dbReference type="ARBA" id="ARBA00023154"/>
    </source>
</evidence>
<dbReference type="Pfam" id="PF00701">
    <property type="entry name" value="DHDPS"/>
    <property type="match status" value="1"/>
</dbReference>
<dbReference type="GO" id="GO:0009089">
    <property type="term" value="P:lysine biosynthetic process via diaminopimelate"/>
    <property type="evidence" value="ECO:0007669"/>
    <property type="project" value="UniProtKB-UniRule"/>
</dbReference>
<keyword evidence="10 12" id="KW-0704">Schiff base</keyword>
<comment type="function">
    <text evidence="1 12">Catalyzes the condensation of (S)-aspartate-beta-semialdehyde [(S)-ASA] and pyruvate to 4-hydroxy-tetrahydrodipicolinate (HTPA).</text>
</comment>
<dbReference type="EC" id="4.3.3.7" evidence="4 12"/>
<feature type="active site" description="Schiff-base intermediate with substrate" evidence="12 14">
    <location>
        <position position="168"/>
    </location>
</feature>
<dbReference type="GO" id="GO:0005737">
    <property type="term" value="C:cytoplasm"/>
    <property type="evidence" value="ECO:0007669"/>
    <property type="project" value="UniProtKB-SubCell"/>
</dbReference>
<dbReference type="UniPathway" id="UPA00034">
    <property type="reaction ID" value="UER00017"/>
</dbReference>
<dbReference type="EMBL" id="CP033367">
    <property type="protein sequence ID" value="QKD00459.1"/>
    <property type="molecule type" value="Genomic_DNA"/>
</dbReference>
<dbReference type="InterPro" id="IPR013785">
    <property type="entry name" value="Aldolase_TIM"/>
</dbReference>
<dbReference type="NCBIfam" id="TIGR00674">
    <property type="entry name" value="dapA"/>
    <property type="match status" value="1"/>
</dbReference>
<evidence type="ECO:0000313" key="16">
    <source>
        <dbReference type="EMBL" id="QKD00459.1"/>
    </source>
</evidence>
<dbReference type="PANTHER" id="PTHR12128:SF66">
    <property type="entry name" value="4-HYDROXY-2-OXOGLUTARATE ALDOLASE, MITOCHONDRIAL"/>
    <property type="match status" value="1"/>
</dbReference>
<dbReference type="InterPro" id="IPR020624">
    <property type="entry name" value="Schiff_base-form_aldolases_CS"/>
</dbReference>
<evidence type="ECO:0000256" key="1">
    <source>
        <dbReference type="ARBA" id="ARBA00003294"/>
    </source>
</evidence>
<comment type="pathway">
    <text evidence="2 12">Amino-acid biosynthesis; L-lysine biosynthesis via DAP pathway; (S)-tetrahydrodipicolinate from L-aspartate: step 3/4.</text>
</comment>
<evidence type="ECO:0000256" key="4">
    <source>
        <dbReference type="ARBA" id="ARBA00012086"/>
    </source>
</evidence>
<evidence type="ECO:0000313" key="17">
    <source>
        <dbReference type="Proteomes" id="UP000503017"/>
    </source>
</evidence>
<keyword evidence="6 12" id="KW-0028">Amino-acid biosynthesis</keyword>
<evidence type="ECO:0000256" key="9">
    <source>
        <dbReference type="ARBA" id="ARBA00023239"/>
    </source>
</evidence>
<evidence type="ECO:0000256" key="12">
    <source>
        <dbReference type="HAMAP-Rule" id="MF_00418"/>
    </source>
</evidence>
<dbReference type="PROSITE" id="PS00666">
    <property type="entry name" value="DHDPS_2"/>
    <property type="match status" value="1"/>
</dbReference>
<comment type="similarity">
    <text evidence="3 12 13">Belongs to the DapA family.</text>
</comment>
<dbReference type="InterPro" id="IPR005263">
    <property type="entry name" value="DapA"/>
</dbReference>
<dbReference type="SMART" id="SM01130">
    <property type="entry name" value="DHDPS"/>
    <property type="match status" value="1"/>
</dbReference>
<evidence type="ECO:0000256" key="15">
    <source>
        <dbReference type="PIRSR" id="PIRSR001365-2"/>
    </source>
</evidence>
<keyword evidence="9 12" id="KW-0456">Lyase</keyword>
<dbReference type="PRINTS" id="PR00146">
    <property type="entry name" value="DHPICSNTHASE"/>
</dbReference>
<keyword evidence="5 12" id="KW-0963">Cytoplasm</keyword>
<feature type="site" description="Part of a proton relay during catalysis" evidence="12">
    <location>
        <position position="114"/>
    </location>
</feature>
<keyword evidence="8 12" id="KW-0457">Lysine biosynthesis</keyword>
<dbReference type="GO" id="GO:0019877">
    <property type="term" value="P:diaminopimelate biosynthetic process"/>
    <property type="evidence" value="ECO:0007669"/>
    <property type="project" value="UniProtKB-UniRule"/>
</dbReference>
<evidence type="ECO:0000256" key="10">
    <source>
        <dbReference type="ARBA" id="ARBA00023270"/>
    </source>
</evidence>
<comment type="caution">
    <text evidence="12">Was originally thought to be a dihydrodipicolinate synthase (DHDPS), catalyzing the condensation of (S)-aspartate-beta-semialdehyde [(S)-ASA] and pyruvate to dihydrodipicolinate (DHDP). However, it was shown in E.coli that the product of the enzymatic reaction is not dihydrodipicolinate but in fact (4S)-4-hydroxy-2,3,4,5-tetrahydro-(2S)-dipicolinic acid (HTPA), and that the consecutive dehydration reaction leading to DHDP is not spontaneous but catalyzed by DapB.</text>
</comment>
<dbReference type="PROSITE" id="PS00665">
    <property type="entry name" value="DHDPS_1"/>
    <property type="match status" value="1"/>
</dbReference>
<evidence type="ECO:0000256" key="3">
    <source>
        <dbReference type="ARBA" id="ARBA00007592"/>
    </source>
</evidence>
<evidence type="ECO:0000256" key="2">
    <source>
        <dbReference type="ARBA" id="ARBA00005120"/>
    </source>
</evidence>
<gene>
    <name evidence="12" type="primary">dapA</name>
    <name evidence="16" type="ORF">EB235_02395</name>
</gene>
<name>A0A6M7WII9_RHILI</name>
<evidence type="ECO:0000256" key="6">
    <source>
        <dbReference type="ARBA" id="ARBA00022605"/>
    </source>
</evidence>
<evidence type="ECO:0000256" key="14">
    <source>
        <dbReference type="PIRSR" id="PIRSR001365-1"/>
    </source>
</evidence>
<feature type="active site" description="Proton donor/acceptor" evidence="12 14">
    <location>
        <position position="140"/>
    </location>
</feature>
<proteinExistence type="inferred from homology"/>
<dbReference type="PIRSF" id="PIRSF001365">
    <property type="entry name" value="DHDPS"/>
    <property type="match status" value="1"/>
</dbReference>
<comment type="subcellular location">
    <subcellularLocation>
        <location evidence="12">Cytoplasm</location>
    </subcellularLocation>
</comment>
<accession>A0A6M7WII9</accession>
<protein>
    <recommendedName>
        <fullName evidence="4 12">4-hydroxy-tetrahydrodipicolinate synthase</fullName>
        <shortName evidence="12">HTPA synthase</shortName>
        <ecNumber evidence="4 12">4.3.3.7</ecNumber>
    </recommendedName>
</protein>
<feature type="site" description="Part of a proton relay during catalysis" evidence="12">
    <location>
        <position position="51"/>
    </location>
</feature>
<evidence type="ECO:0000256" key="13">
    <source>
        <dbReference type="PIRNR" id="PIRNR001365"/>
    </source>
</evidence>
<comment type="subunit">
    <text evidence="12">Homotetramer; dimer of dimers.</text>
</comment>
<dbReference type="PANTHER" id="PTHR12128">
    <property type="entry name" value="DIHYDRODIPICOLINATE SYNTHASE"/>
    <property type="match status" value="1"/>
</dbReference>